<proteinExistence type="predicted"/>
<name>A0A6A6LYY8_HEVBR</name>
<dbReference type="EMBL" id="JAAGAX010000008">
    <property type="protein sequence ID" value="KAF2305595.1"/>
    <property type="molecule type" value="Genomic_DNA"/>
</dbReference>
<reference evidence="2 3" key="1">
    <citation type="journal article" date="2020" name="Mol. Plant">
        <title>The Chromosome-Based Rubber Tree Genome Provides New Insights into Spurge Genome Evolution and Rubber Biosynthesis.</title>
        <authorList>
            <person name="Liu J."/>
            <person name="Shi C."/>
            <person name="Shi C.C."/>
            <person name="Li W."/>
            <person name="Zhang Q.J."/>
            <person name="Zhang Y."/>
            <person name="Li K."/>
            <person name="Lu H.F."/>
            <person name="Shi C."/>
            <person name="Zhu S.T."/>
            <person name="Xiao Z.Y."/>
            <person name="Nan H."/>
            <person name="Yue Y."/>
            <person name="Zhu X.G."/>
            <person name="Wu Y."/>
            <person name="Hong X.N."/>
            <person name="Fan G.Y."/>
            <person name="Tong Y."/>
            <person name="Zhang D."/>
            <person name="Mao C.L."/>
            <person name="Liu Y.L."/>
            <person name="Hao S.J."/>
            <person name="Liu W.Q."/>
            <person name="Lv M.Q."/>
            <person name="Zhang H.B."/>
            <person name="Liu Y."/>
            <person name="Hu-Tang G.R."/>
            <person name="Wang J.P."/>
            <person name="Wang J.H."/>
            <person name="Sun Y.H."/>
            <person name="Ni S.B."/>
            <person name="Chen W.B."/>
            <person name="Zhang X.C."/>
            <person name="Jiao Y.N."/>
            <person name="Eichler E.E."/>
            <person name="Li G.H."/>
            <person name="Liu X."/>
            <person name="Gao L.Z."/>
        </authorList>
    </citation>
    <scope>NUCLEOTIDE SEQUENCE [LARGE SCALE GENOMIC DNA]</scope>
    <source>
        <strain evidence="3">cv. GT1</strain>
        <tissue evidence="2">Leaf</tissue>
    </source>
</reference>
<feature type="region of interest" description="Disordered" evidence="1">
    <location>
        <begin position="1"/>
        <end position="25"/>
    </location>
</feature>
<dbReference type="AlphaFoldDB" id="A0A6A6LYY8"/>
<protein>
    <submittedName>
        <fullName evidence="2">Uncharacterized protein</fullName>
    </submittedName>
</protein>
<organism evidence="2 3">
    <name type="scientific">Hevea brasiliensis</name>
    <name type="common">Para rubber tree</name>
    <name type="synonym">Siphonia brasiliensis</name>
    <dbReference type="NCBI Taxonomy" id="3981"/>
    <lineage>
        <taxon>Eukaryota</taxon>
        <taxon>Viridiplantae</taxon>
        <taxon>Streptophyta</taxon>
        <taxon>Embryophyta</taxon>
        <taxon>Tracheophyta</taxon>
        <taxon>Spermatophyta</taxon>
        <taxon>Magnoliopsida</taxon>
        <taxon>eudicotyledons</taxon>
        <taxon>Gunneridae</taxon>
        <taxon>Pentapetalae</taxon>
        <taxon>rosids</taxon>
        <taxon>fabids</taxon>
        <taxon>Malpighiales</taxon>
        <taxon>Euphorbiaceae</taxon>
        <taxon>Crotonoideae</taxon>
        <taxon>Micrandreae</taxon>
        <taxon>Hevea</taxon>
    </lineage>
</organism>
<sequence>MVQLSSSTRVFAAPETLDSEDTLDPPPETLMNLTLILFRLEILRHQLLHHSAFEQMQIRYLSPDIL</sequence>
<evidence type="ECO:0000313" key="2">
    <source>
        <dbReference type="EMBL" id="KAF2305595.1"/>
    </source>
</evidence>
<comment type="caution">
    <text evidence="2">The sequence shown here is derived from an EMBL/GenBank/DDBJ whole genome shotgun (WGS) entry which is preliminary data.</text>
</comment>
<gene>
    <name evidence="2" type="ORF">GH714_006945</name>
</gene>
<keyword evidence="3" id="KW-1185">Reference proteome</keyword>
<evidence type="ECO:0000256" key="1">
    <source>
        <dbReference type="SAM" id="MobiDB-lite"/>
    </source>
</evidence>
<accession>A0A6A6LYY8</accession>
<evidence type="ECO:0000313" key="3">
    <source>
        <dbReference type="Proteomes" id="UP000467840"/>
    </source>
</evidence>
<dbReference type="Proteomes" id="UP000467840">
    <property type="component" value="Chromosome 9"/>
</dbReference>